<comment type="caution">
    <text evidence="9">The sequence shown here is derived from an EMBL/GenBank/DDBJ whole genome shotgun (WGS) entry which is preliminary data.</text>
</comment>
<dbReference type="Gene3D" id="1.20.1530.20">
    <property type="match status" value="1"/>
</dbReference>
<proteinExistence type="inferred from homology"/>
<evidence type="ECO:0000313" key="9">
    <source>
        <dbReference type="EMBL" id="MPM14437.1"/>
    </source>
</evidence>
<dbReference type="AlphaFoldDB" id="A0A644XEU0"/>
<dbReference type="InterPro" id="IPR004776">
    <property type="entry name" value="Mem_transp_PIN-like"/>
</dbReference>
<feature type="transmembrane region" description="Helical" evidence="8">
    <location>
        <begin position="93"/>
        <end position="114"/>
    </location>
</feature>
<organism evidence="9">
    <name type="scientific">bioreactor metagenome</name>
    <dbReference type="NCBI Taxonomy" id="1076179"/>
    <lineage>
        <taxon>unclassified sequences</taxon>
        <taxon>metagenomes</taxon>
        <taxon>ecological metagenomes</taxon>
    </lineage>
</organism>
<feature type="transmembrane region" description="Helical" evidence="8">
    <location>
        <begin position="27"/>
        <end position="50"/>
    </location>
</feature>
<dbReference type="GO" id="GO:0005886">
    <property type="term" value="C:plasma membrane"/>
    <property type="evidence" value="ECO:0007669"/>
    <property type="project" value="UniProtKB-SubCell"/>
</dbReference>
<evidence type="ECO:0000256" key="2">
    <source>
        <dbReference type="ARBA" id="ARBA00010145"/>
    </source>
</evidence>
<keyword evidence="4" id="KW-1003">Cell membrane</keyword>
<name>A0A644XEU0_9ZZZZ</name>
<dbReference type="PANTHER" id="PTHR36838">
    <property type="entry name" value="AUXIN EFFLUX CARRIER FAMILY PROTEIN"/>
    <property type="match status" value="1"/>
</dbReference>
<dbReference type="InterPro" id="IPR038770">
    <property type="entry name" value="Na+/solute_symporter_sf"/>
</dbReference>
<feature type="transmembrane region" description="Helical" evidence="8">
    <location>
        <begin position="228"/>
        <end position="246"/>
    </location>
</feature>
<reference evidence="9" key="1">
    <citation type="submission" date="2019-08" db="EMBL/GenBank/DDBJ databases">
        <authorList>
            <person name="Kucharzyk K."/>
            <person name="Murdoch R.W."/>
            <person name="Higgins S."/>
            <person name="Loffler F."/>
        </authorList>
    </citation>
    <scope>NUCLEOTIDE SEQUENCE</scope>
</reference>
<dbReference type="EMBL" id="VSSQ01002278">
    <property type="protein sequence ID" value="MPM14437.1"/>
    <property type="molecule type" value="Genomic_DNA"/>
</dbReference>
<evidence type="ECO:0000256" key="7">
    <source>
        <dbReference type="ARBA" id="ARBA00023136"/>
    </source>
</evidence>
<feature type="transmembrane region" description="Helical" evidence="8">
    <location>
        <begin position="284"/>
        <end position="302"/>
    </location>
</feature>
<feature type="transmembrane region" description="Helical" evidence="8">
    <location>
        <begin position="155"/>
        <end position="177"/>
    </location>
</feature>
<keyword evidence="7 8" id="KW-0472">Membrane</keyword>
<dbReference type="PANTHER" id="PTHR36838:SF1">
    <property type="entry name" value="SLR1864 PROTEIN"/>
    <property type="match status" value="1"/>
</dbReference>
<comment type="similarity">
    <text evidence="2">Belongs to the auxin efflux carrier (TC 2.A.69) family.</text>
</comment>
<accession>A0A644XEU0</accession>
<evidence type="ECO:0000256" key="6">
    <source>
        <dbReference type="ARBA" id="ARBA00022989"/>
    </source>
</evidence>
<evidence type="ECO:0000256" key="1">
    <source>
        <dbReference type="ARBA" id="ARBA00004651"/>
    </source>
</evidence>
<keyword evidence="5 8" id="KW-0812">Transmembrane</keyword>
<feature type="transmembrane region" description="Helical" evidence="8">
    <location>
        <begin position="314"/>
        <end position="333"/>
    </location>
</feature>
<feature type="transmembrane region" description="Helical" evidence="8">
    <location>
        <begin position="126"/>
        <end position="149"/>
    </location>
</feature>
<gene>
    <name evidence="9" type="ORF">SDC9_60799</name>
</gene>
<keyword evidence="6 8" id="KW-1133">Transmembrane helix</keyword>
<evidence type="ECO:0000256" key="5">
    <source>
        <dbReference type="ARBA" id="ARBA00022692"/>
    </source>
</evidence>
<sequence>MENKISTQNCVRIWIYKWMVGRGGTRILDVSVVFSRMIMLVMIMFVGYLATVMKVFDKHANANFAALITYVTVPALVIASVEGAGEVGTKSDTLFVLLTATLMYLFTVGLAKFSPKLFRADKETEGIIEFLTIFTNNGFMGLPVVQAIFGTGALFYASLYGIPNNLLIYSLGVFLIAKGSKKSRASLKAILLNPGNLASLFAVFVFLFDVKLPASVMDTATSIGNITSPLAMIIIGASLADIDILGAFKEWKIYLFAFYRMIVIPLFLWWALKGILTNPTMLGILVIIAAMPGPAMAVALSMQYGGNTAFSTRYVFISTLLSVFTIPFLAALLF</sequence>
<dbReference type="GO" id="GO:0055085">
    <property type="term" value="P:transmembrane transport"/>
    <property type="evidence" value="ECO:0007669"/>
    <property type="project" value="InterPro"/>
</dbReference>
<keyword evidence="3" id="KW-0813">Transport</keyword>
<comment type="subcellular location">
    <subcellularLocation>
        <location evidence="1">Cell membrane</location>
        <topology evidence="1">Multi-pass membrane protein</topology>
    </subcellularLocation>
</comment>
<feature type="transmembrane region" description="Helical" evidence="8">
    <location>
        <begin position="62"/>
        <end position="81"/>
    </location>
</feature>
<feature type="transmembrane region" description="Helical" evidence="8">
    <location>
        <begin position="253"/>
        <end position="272"/>
    </location>
</feature>
<feature type="transmembrane region" description="Helical" evidence="8">
    <location>
        <begin position="189"/>
        <end position="208"/>
    </location>
</feature>
<evidence type="ECO:0008006" key="10">
    <source>
        <dbReference type="Google" id="ProtNLM"/>
    </source>
</evidence>
<evidence type="ECO:0000256" key="4">
    <source>
        <dbReference type="ARBA" id="ARBA00022475"/>
    </source>
</evidence>
<protein>
    <recommendedName>
        <fullName evidence="10">Transporter YfdV</fullName>
    </recommendedName>
</protein>
<dbReference type="Pfam" id="PF03547">
    <property type="entry name" value="Mem_trans"/>
    <property type="match status" value="1"/>
</dbReference>
<evidence type="ECO:0000256" key="3">
    <source>
        <dbReference type="ARBA" id="ARBA00022448"/>
    </source>
</evidence>
<evidence type="ECO:0000256" key="8">
    <source>
        <dbReference type="SAM" id="Phobius"/>
    </source>
</evidence>